<dbReference type="EMBL" id="BGZK01000015">
    <property type="protein sequence ID" value="GBP04948.1"/>
    <property type="molecule type" value="Genomic_DNA"/>
</dbReference>
<proteinExistence type="predicted"/>
<keyword evidence="3" id="KW-1185">Reference proteome</keyword>
<comment type="caution">
    <text evidence="2">The sequence shown here is derived from an EMBL/GenBank/DDBJ whole genome shotgun (WGS) entry which is preliminary data.</text>
</comment>
<feature type="region of interest" description="Disordered" evidence="1">
    <location>
        <begin position="1"/>
        <end position="38"/>
    </location>
</feature>
<sequence>MRKRERNHGRTENARSRECEEAEKRANSVGGARGLPAGTTVAEQPCSTICLATEFTKFRLSRLAWRAGPDNGGGRQSRVGSFELFLFVLRSCGG</sequence>
<organism evidence="2 3">
    <name type="scientific">Eumeta variegata</name>
    <name type="common">Bagworm moth</name>
    <name type="synonym">Eumeta japonica</name>
    <dbReference type="NCBI Taxonomy" id="151549"/>
    <lineage>
        <taxon>Eukaryota</taxon>
        <taxon>Metazoa</taxon>
        <taxon>Ecdysozoa</taxon>
        <taxon>Arthropoda</taxon>
        <taxon>Hexapoda</taxon>
        <taxon>Insecta</taxon>
        <taxon>Pterygota</taxon>
        <taxon>Neoptera</taxon>
        <taxon>Endopterygota</taxon>
        <taxon>Lepidoptera</taxon>
        <taxon>Glossata</taxon>
        <taxon>Ditrysia</taxon>
        <taxon>Tineoidea</taxon>
        <taxon>Psychidae</taxon>
        <taxon>Oiketicinae</taxon>
        <taxon>Eumeta</taxon>
    </lineage>
</organism>
<accession>A0A4C1SUQ8</accession>
<evidence type="ECO:0000313" key="2">
    <source>
        <dbReference type="EMBL" id="GBP04948.1"/>
    </source>
</evidence>
<reference evidence="2 3" key="1">
    <citation type="journal article" date="2019" name="Commun. Biol.">
        <title>The bagworm genome reveals a unique fibroin gene that provides high tensile strength.</title>
        <authorList>
            <person name="Kono N."/>
            <person name="Nakamura H."/>
            <person name="Ohtoshi R."/>
            <person name="Tomita M."/>
            <person name="Numata K."/>
            <person name="Arakawa K."/>
        </authorList>
    </citation>
    <scope>NUCLEOTIDE SEQUENCE [LARGE SCALE GENOMIC DNA]</scope>
</reference>
<dbReference type="AlphaFoldDB" id="A0A4C1SUQ8"/>
<name>A0A4C1SUQ8_EUMVA</name>
<evidence type="ECO:0000313" key="3">
    <source>
        <dbReference type="Proteomes" id="UP000299102"/>
    </source>
</evidence>
<gene>
    <name evidence="2" type="ORF">EVAR_3821_1</name>
</gene>
<dbReference type="Proteomes" id="UP000299102">
    <property type="component" value="Unassembled WGS sequence"/>
</dbReference>
<protein>
    <submittedName>
        <fullName evidence="2">Uncharacterized protein</fullName>
    </submittedName>
</protein>
<evidence type="ECO:0000256" key="1">
    <source>
        <dbReference type="SAM" id="MobiDB-lite"/>
    </source>
</evidence>
<feature type="compositionally biased region" description="Basic and acidic residues" evidence="1">
    <location>
        <begin position="8"/>
        <end position="26"/>
    </location>
</feature>